<dbReference type="Gene3D" id="3.30.420.240">
    <property type="match status" value="1"/>
</dbReference>
<evidence type="ECO:0000313" key="1">
    <source>
        <dbReference type="EMBL" id="AFU58299.1"/>
    </source>
</evidence>
<accession>K0IMV8</accession>
<dbReference type="HOGENOM" id="CLU_1163828_0_0_2"/>
<dbReference type="InParanoid" id="K0IMV8"/>
<dbReference type="BioCyc" id="CNIT1237085:G1324-1359-MONOMER"/>
<organism evidence="1 2">
    <name type="scientific">Nitrososphaera gargensis (strain Ga9.2)</name>
    <dbReference type="NCBI Taxonomy" id="1237085"/>
    <lineage>
        <taxon>Archaea</taxon>
        <taxon>Nitrososphaerota</taxon>
        <taxon>Nitrososphaeria</taxon>
        <taxon>Nitrososphaerales</taxon>
        <taxon>Nitrososphaeraceae</taxon>
        <taxon>Nitrososphaera</taxon>
    </lineage>
</organism>
<sequence>MARYIYGLDPASKNDWFGIVVHELMMAAHERPPRLRAINQMTHTSFDKIYGYLVEDMFKRYPPYYIVIDYSNEKTFSDLLVRLYGKEKVERIAFSNANKLMLKEDGLAIMKQEYKFPNPAKVADPAVAQLILLLVQQLKSEQILQTATGKTTFDHPRGQHNDLAIAWELSIHGCLKFMIRGQRNTGLVYSRKYDYDDYASSSLGYASNNNYNNHGLGSGVPDRVGVTRTDRAIIYPGR</sequence>
<dbReference type="KEGG" id="nga:Ngar_c13610"/>
<keyword evidence="2" id="KW-1185">Reference proteome</keyword>
<gene>
    <name evidence="1" type="ordered locus">Ngar_c13610</name>
</gene>
<dbReference type="Proteomes" id="UP000008037">
    <property type="component" value="Chromosome"/>
</dbReference>
<dbReference type="EMBL" id="CP002408">
    <property type="protein sequence ID" value="AFU58299.1"/>
    <property type="molecule type" value="Genomic_DNA"/>
</dbReference>
<proteinExistence type="predicted"/>
<dbReference type="STRING" id="1237085.Ngar_c13610"/>
<dbReference type="AlphaFoldDB" id="K0IMV8"/>
<evidence type="ECO:0008006" key="3">
    <source>
        <dbReference type="Google" id="ProtNLM"/>
    </source>
</evidence>
<name>K0IMV8_NITGG</name>
<reference evidence="1 2" key="1">
    <citation type="journal article" date="2012" name="Environ. Microbiol.">
        <title>The genome of the ammonia-oxidizing Candidatus Nitrososphaera gargensis: insights into metabolic versatility and environmental adaptations.</title>
        <authorList>
            <person name="Spang A."/>
            <person name="Poehlein A."/>
            <person name="Offre P."/>
            <person name="Zumbragel S."/>
            <person name="Haider S."/>
            <person name="Rychlik N."/>
            <person name="Nowka B."/>
            <person name="Schmeisser C."/>
            <person name="Lebedeva E.V."/>
            <person name="Rattei T."/>
            <person name="Bohm C."/>
            <person name="Schmid M."/>
            <person name="Galushko A."/>
            <person name="Hatzenpichler R."/>
            <person name="Weinmaier T."/>
            <person name="Daniel R."/>
            <person name="Schleper C."/>
            <person name="Spieck E."/>
            <person name="Streit W."/>
            <person name="Wagner M."/>
        </authorList>
    </citation>
    <scope>NUCLEOTIDE SEQUENCE [LARGE SCALE GENOMIC DNA]</scope>
    <source>
        <strain evidence="2">Ga9.2</strain>
    </source>
</reference>
<protein>
    <recommendedName>
        <fullName evidence="3">Terminase large subunit gp17-like C-terminal domain-containing protein</fullName>
    </recommendedName>
</protein>
<evidence type="ECO:0000313" key="2">
    <source>
        <dbReference type="Proteomes" id="UP000008037"/>
    </source>
</evidence>